<gene>
    <name evidence="5" type="ORF">IW252_000352</name>
</gene>
<evidence type="ECO:0000256" key="1">
    <source>
        <dbReference type="ARBA" id="ARBA00007553"/>
    </source>
</evidence>
<accession>A0A931GE21</accession>
<dbReference type="InterPro" id="IPR002502">
    <property type="entry name" value="Amidase_domain"/>
</dbReference>
<dbReference type="SMART" id="SM00701">
    <property type="entry name" value="PGRP"/>
    <property type="match status" value="1"/>
</dbReference>
<dbReference type="EMBL" id="JADOTZ010000001">
    <property type="protein sequence ID" value="MBG6083585.1"/>
    <property type="molecule type" value="Genomic_DNA"/>
</dbReference>
<sequence>MAPPYAPTRRRSTHVLATTAALAVLATMLAPAAIAQPAATPQASTPMAPQPSANSSADVVETTAAADGDETASLTLNPDDAVVFAASWTGENPDIEYRIHTADGWQEWQPVDPEVDGADHAHDHADGGDASTSGEPSTEDERVSDALIVADADRLEARAANEAYAGALDITAYTSQVTQTDRNVTAPIASTYSSGNESVLDRVIPRSSWGAANALCSLGTTPKKKGVLIHHTAGSNDYSRDQVPGILRGIQQFHMSKDPTWCDIGYHMLVDKWGNIYEGRAGGLNLAVVGTHAAGWNGDMFGVSVMGDYTYATPSSGVIKSLQEVVGWQAKYWGYDPRARATMIAGGGGKYAAGQSVTLNRVSGHRDVGWTSCPGANLYAMMDTIRSGAVQYMAREHVKVGPFLDVGGTAFAQHILWLWQEGVTSGYTDGTFRPTRYVSRLEMATFLYRYHGPTGYSGPKVDPYTDIPKTHSYAEEIGWAKLKEITSGYTDGRFGPQDTITRGQMASFLYSYTQNVCRINRGYTPPNTSRFEDMNVGGAFYEAVSWAAARGITSGYSDGTFRPSKPTTRGEMAAFLKNLDDFVGNRC</sequence>
<name>A0A931GE21_9MICC</name>
<feature type="signal peptide" evidence="3">
    <location>
        <begin position="1"/>
        <end position="35"/>
    </location>
</feature>
<feature type="domain" description="SLH" evidence="4">
    <location>
        <begin position="527"/>
        <end position="587"/>
    </location>
</feature>
<dbReference type="InterPro" id="IPR001119">
    <property type="entry name" value="SLH_dom"/>
</dbReference>
<dbReference type="InterPro" id="IPR015510">
    <property type="entry name" value="PGRP"/>
</dbReference>
<dbReference type="InterPro" id="IPR036505">
    <property type="entry name" value="Amidase/PGRP_sf"/>
</dbReference>
<dbReference type="Gene3D" id="3.40.80.10">
    <property type="entry name" value="Peptidoglycan recognition protein-like"/>
    <property type="match status" value="1"/>
</dbReference>
<evidence type="ECO:0000256" key="2">
    <source>
        <dbReference type="SAM" id="MobiDB-lite"/>
    </source>
</evidence>
<organism evidence="5 6">
    <name type="scientific">Zhihengliuella flava</name>
    <dbReference type="NCBI Taxonomy" id="1285193"/>
    <lineage>
        <taxon>Bacteria</taxon>
        <taxon>Bacillati</taxon>
        <taxon>Actinomycetota</taxon>
        <taxon>Actinomycetes</taxon>
        <taxon>Micrococcales</taxon>
        <taxon>Micrococcaceae</taxon>
        <taxon>Zhihengliuella</taxon>
    </lineage>
</organism>
<dbReference type="RefSeq" id="WP_196835002.1">
    <property type="nucleotide sequence ID" value="NZ_JADOTZ010000001.1"/>
</dbReference>
<keyword evidence="3" id="KW-0732">Signal</keyword>
<dbReference type="PROSITE" id="PS51272">
    <property type="entry name" value="SLH"/>
    <property type="match status" value="3"/>
</dbReference>
<dbReference type="InterPro" id="IPR006619">
    <property type="entry name" value="PGRP_domain_met/bac"/>
</dbReference>
<protein>
    <recommendedName>
        <fullName evidence="4">SLH domain-containing protein</fullName>
    </recommendedName>
</protein>
<dbReference type="PANTHER" id="PTHR11022">
    <property type="entry name" value="PEPTIDOGLYCAN RECOGNITION PROTEIN"/>
    <property type="match status" value="1"/>
</dbReference>
<dbReference type="SUPFAM" id="SSF55846">
    <property type="entry name" value="N-acetylmuramoyl-L-alanine amidase-like"/>
    <property type="match status" value="1"/>
</dbReference>
<feature type="domain" description="SLH" evidence="4">
    <location>
        <begin position="463"/>
        <end position="523"/>
    </location>
</feature>
<feature type="domain" description="SLH" evidence="4">
    <location>
        <begin position="398"/>
        <end position="461"/>
    </location>
</feature>
<dbReference type="Pfam" id="PF01510">
    <property type="entry name" value="Amidase_2"/>
    <property type="match status" value="1"/>
</dbReference>
<dbReference type="SMART" id="SM00644">
    <property type="entry name" value="Ami_2"/>
    <property type="match status" value="1"/>
</dbReference>
<comment type="caution">
    <text evidence="5">The sequence shown here is derived from an EMBL/GenBank/DDBJ whole genome shotgun (WGS) entry which is preliminary data.</text>
</comment>
<evidence type="ECO:0000313" key="6">
    <source>
        <dbReference type="Proteomes" id="UP000625033"/>
    </source>
</evidence>
<dbReference type="GO" id="GO:0008270">
    <property type="term" value="F:zinc ion binding"/>
    <property type="evidence" value="ECO:0007669"/>
    <property type="project" value="InterPro"/>
</dbReference>
<feature type="chain" id="PRO_5037067006" description="SLH domain-containing protein" evidence="3">
    <location>
        <begin position="36"/>
        <end position="587"/>
    </location>
</feature>
<dbReference type="Pfam" id="PF00395">
    <property type="entry name" value="SLH"/>
    <property type="match status" value="3"/>
</dbReference>
<feature type="region of interest" description="Disordered" evidence="2">
    <location>
        <begin position="40"/>
        <end position="61"/>
    </location>
</feature>
<dbReference type="AlphaFoldDB" id="A0A931GE21"/>
<comment type="similarity">
    <text evidence="1">Belongs to the N-acetylmuramoyl-L-alanine amidase 2 family.</text>
</comment>
<dbReference type="PANTHER" id="PTHR11022:SF41">
    <property type="entry name" value="PEPTIDOGLYCAN-RECOGNITION PROTEIN LC-RELATED"/>
    <property type="match status" value="1"/>
</dbReference>
<dbReference type="PROSITE" id="PS51318">
    <property type="entry name" value="TAT"/>
    <property type="match status" value="1"/>
</dbReference>
<dbReference type="Proteomes" id="UP000625033">
    <property type="component" value="Unassembled WGS sequence"/>
</dbReference>
<evidence type="ECO:0000313" key="5">
    <source>
        <dbReference type="EMBL" id="MBG6083585.1"/>
    </source>
</evidence>
<keyword evidence="6" id="KW-1185">Reference proteome</keyword>
<proteinExistence type="inferred from homology"/>
<evidence type="ECO:0000256" key="3">
    <source>
        <dbReference type="SAM" id="SignalP"/>
    </source>
</evidence>
<feature type="compositionally biased region" description="Low complexity" evidence="2">
    <location>
        <begin position="40"/>
        <end position="53"/>
    </location>
</feature>
<reference evidence="5" key="1">
    <citation type="submission" date="2020-11" db="EMBL/GenBank/DDBJ databases">
        <title>Sequencing the genomes of 1000 actinobacteria strains.</title>
        <authorList>
            <person name="Klenk H.-P."/>
        </authorList>
    </citation>
    <scope>NUCLEOTIDE SEQUENCE</scope>
    <source>
        <strain evidence="5">DSM 26152</strain>
    </source>
</reference>
<dbReference type="GO" id="GO:0009253">
    <property type="term" value="P:peptidoglycan catabolic process"/>
    <property type="evidence" value="ECO:0007669"/>
    <property type="project" value="InterPro"/>
</dbReference>
<dbReference type="CDD" id="cd06583">
    <property type="entry name" value="PGRP"/>
    <property type="match status" value="1"/>
</dbReference>
<evidence type="ECO:0000259" key="4">
    <source>
        <dbReference type="PROSITE" id="PS51272"/>
    </source>
</evidence>
<dbReference type="GO" id="GO:0008745">
    <property type="term" value="F:N-acetylmuramoyl-L-alanine amidase activity"/>
    <property type="evidence" value="ECO:0007669"/>
    <property type="project" value="InterPro"/>
</dbReference>
<feature type="compositionally biased region" description="Basic and acidic residues" evidence="2">
    <location>
        <begin position="117"/>
        <end position="127"/>
    </location>
</feature>
<dbReference type="InterPro" id="IPR006311">
    <property type="entry name" value="TAT_signal"/>
</dbReference>
<feature type="region of interest" description="Disordered" evidence="2">
    <location>
        <begin position="109"/>
        <end position="142"/>
    </location>
</feature>